<dbReference type="RefSeq" id="WP_120043253.1">
    <property type="nucleotide sequence ID" value="NZ_QZFU01000029.1"/>
</dbReference>
<keyword evidence="2" id="KW-1185">Reference proteome</keyword>
<dbReference type="Proteomes" id="UP000266677">
    <property type="component" value="Unassembled WGS sequence"/>
</dbReference>
<dbReference type="OrthoDB" id="4559063at2"/>
<evidence type="ECO:0000313" key="2">
    <source>
        <dbReference type="Proteomes" id="UP000266677"/>
    </source>
</evidence>
<organism evidence="1 2">
    <name type="scientific">Nocardia panacis</name>
    <dbReference type="NCBI Taxonomy" id="2340916"/>
    <lineage>
        <taxon>Bacteria</taxon>
        <taxon>Bacillati</taxon>
        <taxon>Actinomycetota</taxon>
        <taxon>Actinomycetes</taxon>
        <taxon>Mycobacteriales</taxon>
        <taxon>Nocardiaceae</taxon>
        <taxon>Nocardia</taxon>
    </lineage>
</organism>
<accession>A0A3A4KE34</accession>
<proteinExistence type="predicted"/>
<comment type="caution">
    <text evidence="1">The sequence shown here is derived from an EMBL/GenBank/DDBJ whole genome shotgun (WGS) entry which is preliminary data.</text>
</comment>
<dbReference type="AlphaFoldDB" id="A0A3A4KE34"/>
<sequence>MGASVSVDPKKLSELGGKLRSSAAELKTHADEVGKRDFGSGQSGTAYAAEGNKIHQGLMNVSVWLKNWSSAVDATGASFVMAADSYTSFDDATVEKFNSTVPL</sequence>
<name>A0A3A4KE34_9NOCA</name>
<gene>
    <name evidence="1" type="ORF">D5S18_23575</name>
</gene>
<dbReference type="EMBL" id="QZFU01000029">
    <property type="protein sequence ID" value="RJO72151.1"/>
    <property type="molecule type" value="Genomic_DNA"/>
</dbReference>
<protein>
    <recommendedName>
        <fullName evidence="3">WXG100 family type VII secretion target</fullName>
    </recommendedName>
</protein>
<evidence type="ECO:0000313" key="1">
    <source>
        <dbReference type="EMBL" id="RJO72151.1"/>
    </source>
</evidence>
<evidence type="ECO:0008006" key="3">
    <source>
        <dbReference type="Google" id="ProtNLM"/>
    </source>
</evidence>
<reference evidence="1 2" key="1">
    <citation type="submission" date="2018-09" db="EMBL/GenBank/DDBJ databases">
        <title>YIM PH21274 draft genome.</title>
        <authorList>
            <person name="Miao C."/>
        </authorList>
    </citation>
    <scope>NUCLEOTIDE SEQUENCE [LARGE SCALE GENOMIC DNA]</scope>
    <source>
        <strain evidence="1 2">YIM PH 21724</strain>
    </source>
</reference>